<evidence type="ECO:0000256" key="1">
    <source>
        <dbReference type="ARBA" id="ARBA00001946"/>
    </source>
</evidence>
<evidence type="ECO:0000256" key="5">
    <source>
        <dbReference type="ARBA" id="ARBA00022842"/>
    </source>
</evidence>
<comment type="cofactor">
    <cofactor evidence="1">
        <name>Mg(2+)</name>
        <dbReference type="ChEBI" id="CHEBI:18420"/>
    </cofactor>
</comment>
<dbReference type="Pfam" id="PF00293">
    <property type="entry name" value="NUDIX"/>
    <property type="match status" value="1"/>
</dbReference>
<dbReference type="SUPFAM" id="SSF55811">
    <property type="entry name" value="Nudix"/>
    <property type="match status" value="1"/>
</dbReference>
<comment type="similarity">
    <text evidence="2">Belongs to the Nudix hydrolase family.</text>
</comment>
<dbReference type="InterPro" id="IPR015797">
    <property type="entry name" value="NUDIX_hydrolase-like_dom_sf"/>
</dbReference>
<dbReference type="PANTHER" id="PTHR43758">
    <property type="entry name" value="7,8-DIHYDRO-8-OXOGUANINE TRIPHOSPHATASE"/>
    <property type="match status" value="1"/>
</dbReference>
<protein>
    <submittedName>
        <fullName evidence="7">Putative Nudix hydrolase YvcI</fullName>
    </submittedName>
</protein>
<gene>
    <name evidence="7" type="primary">yvcI</name>
    <name evidence="7" type="ORF">BsIDN1_60930</name>
</gene>
<dbReference type="AlphaFoldDB" id="A0A5S9MI60"/>
<evidence type="ECO:0000313" key="8">
    <source>
        <dbReference type="Proteomes" id="UP000464658"/>
    </source>
</evidence>
<sequence length="160" mass="18344">MTADATSNELCAASRRSSSLAAKKPRRGWWVAPGGKMESGESVKDSVVREYREENRYLYFKSAAERCFFYLYHKKEGDQIVQEWMMFTFMADSFTGKNVTESEEGILKWHDVKDVPHLPMAPGDSHILDFMLKGKGLLHGTFTYTPDFELIAYRLDPQGE</sequence>
<organism evidence="7 8">
    <name type="scientific">Bacillus safensis</name>
    <dbReference type="NCBI Taxonomy" id="561879"/>
    <lineage>
        <taxon>Bacteria</taxon>
        <taxon>Bacillati</taxon>
        <taxon>Bacillota</taxon>
        <taxon>Bacilli</taxon>
        <taxon>Bacillales</taxon>
        <taxon>Bacillaceae</taxon>
        <taxon>Bacillus</taxon>
    </lineage>
</organism>
<feature type="domain" description="Nudix hydrolase" evidence="6">
    <location>
        <begin position="1"/>
        <end position="133"/>
    </location>
</feature>
<evidence type="ECO:0000256" key="3">
    <source>
        <dbReference type="ARBA" id="ARBA00022723"/>
    </source>
</evidence>
<keyword evidence="3" id="KW-0479">Metal-binding</keyword>
<proteinExistence type="inferred from homology"/>
<reference evidence="7 8" key="1">
    <citation type="submission" date="2019-12" db="EMBL/GenBank/DDBJ databases">
        <title>Full genome sequence of a Bacillus safensis strain isolated from commercially available natto in Indonesia.</title>
        <authorList>
            <person name="Yoshida M."/>
            <person name="Uomi M."/>
            <person name="Waturangi D."/>
            <person name="Ekaputri J.J."/>
            <person name="Setiamarga D.H.E."/>
        </authorList>
    </citation>
    <scope>NUCLEOTIDE SEQUENCE [LARGE SCALE GENOMIC DNA]</scope>
    <source>
        <strain evidence="7 8">IDN1</strain>
    </source>
</reference>
<dbReference type="Proteomes" id="UP000464658">
    <property type="component" value="Chromosome"/>
</dbReference>
<dbReference type="GO" id="GO:0005737">
    <property type="term" value="C:cytoplasm"/>
    <property type="evidence" value="ECO:0007669"/>
    <property type="project" value="TreeGrafter"/>
</dbReference>
<accession>A0A5S9MI60</accession>
<evidence type="ECO:0000313" key="7">
    <source>
        <dbReference type="EMBL" id="BBP92475.1"/>
    </source>
</evidence>
<keyword evidence="4 7" id="KW-0378">Hydrolase</keyword>
<dbReference type="PANTHER" id="PTHR43758:SF2">
    <property type="entry name" value="OXIDIZED PURINE NUCLEOSIDE TRIPHOSPHATE HYDROLASE"/>
    <property type="match status" value="1"/>
</dbReference>
<keyword evidence="5" id="KW-0460">Magnesium</keyword>
<dbReference type="GO" id="GO:0016818">
    <property type="term" value="F:hydrolase activity, acting on acid anhydrides, in phosphorus-containing anhydrides"/>
    <property type="evidence" value="ECO:0007669"/>
    <property type="project" value="TreeGrafter"/>
</dbReference>
<dbReference type="Gene3D" id="3.90.79.10">
    <property type="entry name" value="Nucleoside Triphosphate Pyrophosphohydrolase"/>
    <property type="match status" value="1"/>
</dbReference>
<name>A0A5S9MI60_BACIA</name>
<evidence type="ECO:0000259" key="6">
    <source>
        <dbReference type="PROSITE" id="PS51462"/>
    </source>
</evidence>
<dbReference type="EMBL" id="AP021906">
    <property type="protein sequence ID" value="BBP92475.1"/>
    <property type="molecule type" value="Genomic_DNA"/>
</dbReference>
<dbReference type="PROSITE" id="PS51462">
    <property type="entry name" value="NUDIX"/>
    <property type="match status" value="1"/>
</dbReference>
<evidence type="ECO:0000256" key="4">
    <source>
        <dbReference type="ARBA" id="ARBA00022801"/>
    </source>
</evidence>
<evidence type="ECO:0000256" key="2">
    <source>
        <dbReference type="ARBA" id="ARBA00005582"/>
    </source>
</evidence>
<dbReference type="GO" id="GO:0046872">
    <property type="term" value="F:metal ion binding"/>
    <property type="evidence" value="ECO:0007669"/>
    <property type="project" value="UniProtKB-KW"/>
</dbReference>
<dbReference type="InterPro" id="IPR000086">
    <property type="entry name" value="NUDIX_hydrolase_dom"/>
</dbReference>